<dbReference type="Proteomes" id="UP000286954">
    <property type="component" value="Chromosome"/>
</dbReference>
<gene>
    <name evidence="1" type="ORF">X907_1744</name>
</gene>
<dbReference type="AlphaFoldDB" id="A0A3T0E9Z6"/>
<dbReference type="KEGG" id="gak:X907_1744"/>
<sequence>MSLAWGAREGMPARVRVSGALDSRGPVKTKAPRGVIAQGF</sequence>
<accession>A0A3T0E9Z6</accession>
<keyword evidence="2" id="KW-1185">Reference proteome</keyword>
<proteinExistence type="predicted"/>
<protein>
    <submittedName>
        <fullName evidence="1">Uncharacterized protein</fullName>
    </submittedName>
</protein>
<reference evidence="1 2" key="1">
    <citation type="submission" date="2016-12" db="EMBL/GenBank/DDBJ databases">
        <title>The genome of dimorphic prosthecate Glycocaulis alkaliphilus 6b-8t, isolated from crude oil dictates its adaptability in petroleum environments.</title>
        <authorList>
            <person name="Wu X.-L."/>
            <person name="Geng S."/>
        </authorList>
    </citation>
    <scope>NUCLEOTIDE SEQUENCE [LARGE SCALE GENOMIC DNA]</scope>
    <source>
        <strain evidence="1 2">6B-8</strain>
    </source>
</reference>
<evidence type="ECO:0000313" key="2">
    <source>
        <dbReference type="Proteomes" id="UP000286954"/>
    </source>
</evidence>
<dbReference type="EMBL" id="CP018911">
    <property type="protein sequence ID" value="AZU04275.1"/>
    <property type="molecule type" value="Genomic_DNA"/>
</dbReference>
<evidence type="ECO:0000313" key="1">
    <source>
        <dbReference type="EMBL" id="AZU04275.1"/>
    </source>
</evidence>
<name>A0A3T0E9Z6_9PROT</name>
<organism evidence="1 2">
    <name type="scientific">Glycocaulis alkaliphilus</name>
    <dbReference type="NCBI Taxonomy" id="1434191"/>
    <lineage>
        <taxon>Bacteria</taxon>
        <taxon>Pseudomonadati</taxon>
        <taxon>Pseudomonadota</taxon>
        <taxon>Alphaproteobacteria</taxon>
        <taxon>Maricaulales</taxon>
        <taxon>Maricaulaceae</taxon>
        <taxon>Glycocaulis</taxon>
    </lineage>
</organism>